<name>A0A8S5RSK5_9CAUD</name>
<sequence>MQSQFFYIEKYYKNITEILRLHYERIMCCF</sequence>
<protein>
    <submittedName>
        <fullName evidence="1">Uncharacterized protein</fullName>
    </submittedName>
</protein>
<accession>A0A8S5RSK5</accession>
<dbReference type="EMBL" id="BK057795">
    <property type="protein sequence ID" value="DAE92249.1"/>
    <property type="molecule type" value="Genomic_DNA"/>
</dbReference>
<proteinExistence type="predicted"/>
<reference evidence="1" key="1">
    <citation type="journal article" date="2021" name="Proc. Natl. Acad. Sci. U.S.A.">
        <title>A Catalog of Tens of Thousands of Viruses from Human Metagenomes Reveals Hidden Associations with Chronic Diseases.</title>
        <authorList>
            <person name="Tisza M.J."/>
            <person name="Buck C.B."/>
        </authorList>
    </citation>
    <scope>NUCLEOTIDE SEQUENCE</scope>
    <source>
        <strain evidence="1">CtES717</strain>
    </source>
</reference>
<evidence type="ECO:0000313" key="1">
    <source>
        <dbReference type="EMBL" id="DAE92249.1"/>
    </source>
</evidence>
<organism evidence="1">
    <name type="scientific">Siphoviridae sp. ctES717</name>
    <dbReference type="NCBI Taxonomy" id="2827564"/>
    <lineage>
        <taxon>Viruses</taxon>
        <taxon>Duplodnaviria</taxon>
        <taxon>Heunggongvirae</taxon>
        <taxon>Uroviricota</taxon>
        <taxon>Caudoviricetes</taxon>
    </lineage>
</organism>